<dbReference type="GO" id="GO:0007411">
    <property type="term" value="P:axon guidance"/>
    <property type="evidence" value="ECO:0007669"/>
    <property type="project" value="TreeGrafter"/>
</dbReference>
<dbReference type="GO" id="GO:0071526">
    <property type="term" value="P:semaphorin-plexin signaling pathway"/>
    <property type="evidence" value="ECO:0007669"/>
    <property type="project" value="TreeGrafter"/>
</dbReference>
<dbReference type="InterPro" id="IPR036383">
    <property type="entry name" value="TSP1_rpt_sf"/>
</dbReference>
<dbReference type="InterPro" id="IPR017452">
    <property type="entry name" value="GPCR_Rhodpsn_7TM"/>
</dbReference>
<dbReference type="Pfam" id="PF01403">
    <property type="entry name" value="Sema"/>
    <property type="match status" value="1"/>
</dbReference>
<comment type="caution">
    <text evidence="21">The sequence shown here is derived from an EMBL/GenBank/DDBJ whole genome shotgun (WGS) entry which is preliminary data.</text>
</comment>
<evidence type="ECO:0000256" key="12">
    <source>
        <dbReference type="ARBA" id="ARBA00062302"/>
    </source>
</evidence>
<evidence type="ECO:0000256" key="11">
    <source>
        <dbReference type="ARBA" id="ARBA00056685"/>
    </source>
</evidence>
<feature type="transmembrane region" description="Helical" evidence="17">
    <location>
        <begin position="713"/>
        <end position="736"/>
    </location>
</feature>
<feature type="transmembrane region" description="Helical" evidence="17">
    <location>
        <begin position="580"/>
        <end position="605"/>
    </location>
</feature>
<dbReference type="EMBL" id="REGW02000002">
    <property type="protein sequence ID" value="KAE8299713.1"/>
    <property type="molecule type" value="Genomic_DNA"/>
</dbReference>
<feature type="transmembrane region" description="Helical" evidence="17">
    <location>
        <begin position="617"/>
        <end position="641"/>
    </location>
</feature>
<reference evidence="21 22" key="1">
    <citation type="submission" date="2019-07" db="EMBL/GenBank/DDBJ databases">
        <title>Chromosome genome assembly for large yellow croaker.</title>
        <authorList>
            <person name="Xiao S."/>
        </authorList>
    </citation>
    <scope>NUCLEOTIDE SEQUENCE [LARGE SCALE GENOMIC DNA]</scope>
    <source>
        <strain evidence="21">JMULYC20181020</strain>
        <tissue evidence="21">Muscle</tissue>
    </source>
</reference>
<comment type="function">
    <text evidence="11">Bifunctional axonal guidance cue regulated by sulfated proteoglycans; attractive effects result from interactions with heparan sulfate proteoglycans (HSPGs), while the inhibitory effects depend on interactions with chondroitin sulfate proteoglycans (CSPGs). Ligand for receptor PLXNB3. In glioma cells, SEMA5A stimulation of PLXNB3 results in the disassembly of F-actin stress fibers, disruption of focal adhesions and cellular collapse as well as inhibition of cell migration and invasion through ARHGDIA-mediated inactivation of RAC1. May promote angiogenesis by increasing endothelial cell proliferation and migration and inhibiting apoptosis.</text>
</comment>
<feature type="transmembrane region" description="Helical" evidence="17">
    <location>
        <begin position="647"/>
        <end position="672"/>
    </location>
</feature>
<evidence type="ECO:0000256" key="10">
    <source>
        <dbReference type="ARBA" id="ARBA00023180"/>
    </source>
</evidence>
<dbReference type="InterPro" id="IPR015943">
    <property type="entry name" value="WD40/YVTN_repeat-like_dom_sf"/>
</dbReference>
<keyword evidence="22" id="KW-1185">Reference proteome</keyword>
<keyword evidence="6" id="KW-0524">Neurogenesis</keyword>
<evidence type="ECO:0000256" key="6">
    <source>
        <dbReference type="ARBA" id="ARBA00022902"/>
    </source>
</evidence>
<dbReference type="GO" id="GO:0045499">
    <property type="term" value="F:chemorepellent activity"/>
    <property type="evidence" value="ECO:0007669"/>
    <property type="project" value="TreeGrafter"/>
</dbReference>
<evidence type="ECO:0000256" key="7">
    <source>
        <dbReference type="ARBA" id="ARBA00022989"/>
    </source>
</evidence>
<dbReference type="InterPro" id="IPR000884">
    <property type="entry name" value="TSP1_rpt"/>
</dbReference>
<feature type="transmembrane region" description="Helical" evidence="17">
    <location>
        <begin position="881"/>
        <end position="910"/>
    </location>
</feature>
<dbReference type="PROSITE" id="PS51004">
    <property type="entry name" value="SEMA"/>
    <property type="match status" value="1"/>
</dbReference>
<dbReference type="Gene3D" id="2.130.10.10">
    <property type="entry name" value="YVTN repeat-like/Quinoprotein amine dehydrogenase"/>
    <property type="match status" value="1"/>
</dbReference>
<evidence type="ECO:0000256" key="1">
    <source>
        <dbReference type="ARBA" id="ARBA00004167"/>
    </source>
</evidence>
<dbReference type="PANTHER" id="PTHR11036">
    <property type="entry name" value="SEMAPHORIN"/>
    <property type="match status" value="1"/>
</dbReference>
<name>A0A6G0J837_LARCR</name>
<dbReference type="Pfam" id="PF23260">
    <property type="entry name" value="TSP1_2"/>
    <property type="match status" value="1"/>
</dbReference>
<evidence type="ECO:0000256" key="14">
    <source>
        <dbReference type="ARBA" id="ARBA00083067"/>
    </source>
</evidence>
<dbReference type="Gene3D" id="3.30.1680.10">
    <property type="entry name" value="ligand-binding face of the semaphorins, domain 2"/>
    <property type="match status" value="1"/>
</dbReference>
<feature type="domain" description="Sema" evidence="20">
    <location>
        <begin position="42"/>
        <end position="492"/>
    </location>
</feature>
<dbReference type="FunFam" id="3.30.1680.10:FF:000003">
    <property type="entry name" value="semaphorin-5B isoform X1"/>
    <property type="match status" value="1"/>
</dbReference>
<dbReference type="SMART" id="SM00630">
    <property type="entry name" value="Sema"/>
    <property type="match status" value="1"/>
</dbReference>
<proteinExistence type="predicted"/>
<comment type="subunit">
    <text evidence="12">Binds PLXNB3.</text>
</comment>
<keyword evidence="18" id="KW-0732">Signal</keyword>
<feature type="domain" description="G-protein coupled receptors family 1 profile" evidence="19">
    <location>
        <begin position="550"/>
        <end position="828"/>
    </location>
</feature>
<feature type="compositionally biased region" description="Polar residues" evidence="16">
    <location>
        <begin position="1544"/>
        <end position="1561"/>
    </location>
</feature>
<feature type="transmembrane region" description="Helical" evidence="17">
    <location>
        <begin position="946"/>
        <end position="965"/>
    </location>
</feature>
<gene>
    <name evidence="21" type="ORF">D5F01_LYC02126</name>
</gene>
<evidence type="ECO:0000313" key="22">
    <source>
        <dbReference type="Proteomes" id="UP000424527"/>
    </source>
</evidence>
<keyword evidence="4" id="KW-0677">Repeat</keyword>
<evidence type="ECO:0000256" key="9">
    <source>
        <dbReference type="ARBA" id="ARBA00023157"/>
    </source>
</evidence>
<sequence length="1561" mass="172969">MASLFLLLLLPAAFTQNFAVPTTPTASLFDPLTQPECMKKEHPKVSIQALSPWISTFSHPGVRDYSQLTLDLTRNELIVGARNYLFRLDLSNMSQIQATEWAPDEETRRSCQSKGKTEIECQNYIRVLLVNKTEVMTCGTNAFQPLCITREVGNMSSVLERVNGVARCPYDPRHNSTAVVTESGELYAATVIDFSGRDPVIYRSLGGMPPLRTAQYNSKWLNEPHFISAYDIGLFTFFFLRENAVEHDCGKTVYSRVARVCKNDIGGRFLLEDTWTTFMKARLNCSRSGEIPFYYNELQSTFYLPEQDLIYGIFTTNVNSIAASAVCAFNLSAITQAFNGPFRSQENPRSTWLPTPNPVHNFQCGTIDDEGPNEGLTERSLQDAQRLYLMNDVVQPESVDPLVMQDDVRFSNLVVDIVQGMDTLYHVMYISTEYGTILKALATPNKNLQGCYLEEMELLPPGVREPILSLQILHSDRSLFVGLNDRVLKIPLERCSSYKTETVLVSGYSVLVLVYSVLVLVYSVLVLVYSVLVSVYSVLVLVYSVLVLVYSVLVLVYSVLVSVYSVLVSVYSVLVPVYSLLVLVYSLLVLVYSLLVLVYSLLVLVYSVLVSVYNLLVLAYSVLVSVYSVLVLVYSVLVSVYSVPVSVYSLLVLVYSVLVLVYSVLVSVYSVLVPVYSLLVLVYSLLVLVYSLLVLVYSLLVLVYSVLVSVYNLLVLAYSVLVSVYSVLVLVYSVLVSVYSVPVSVYSVLVLVYSVLVLVYSVLVSVYSVLVPVYSLLVLVYSVLVLVYSLLVLVYSLLVLVYSVLVSVYNLLVLAYSVLVSVYSVLVLVFSFLVSVYSVPVSVYSVLVLVYSVLVLVYSVLVSVYSVLVSVYSVLVPVYSLLVLVYSVLVLVYSLLVLVYSLLVLVYSVLVSVYNLLVLAYSVLVSVYSVLVLVFSFLVSVYSVPVSVYSVLVLVYSVLVSVYSVHSESSSLVLFEARDPYCGWDFRQRRCTTLEDSSNMSQWKQNITVCPLRNQTTNGGFGSWAPWQPCNNDDGVDGVSSCLCRSRSCDSPAPRCGGKNCEGPTIEVSNCSRNGGWTPWSSWGQCSTTCGTGFELRQRSCNNPSPRHGGRVCVGPSRDERFCNEGVPCPQPIFWSPWGSWTKCSTECGGGVHSRVRTCENGNSCPGCALEYKACNLEACPEVKRNTPWTPWMPVNVTQGGARQEQRMRYMCRAHLSDPHELQIGRRKVETRFCPNDGTAACETDTLVEELLKTPVVRVAGAGWSSWETWSSCSQSCAKGYRTRRRTCSGPEGKSAPVACRGSPVEYQDCNVQACPVNGAWSCWSSWSQCSVGCGGGHYQRTRSCNSPTPANGGDICIGLHTEEALCNTHTCDGGWMAWSLWSACDDSGLQMRSRVCGAQGNTPCVGNSTQRRDCNEIPVILPASGFDKDQHCGAFTSIHLIATGVSCFLGAGLLSFLIYVYCQRVHKPSQESAIIHPTTPNHLNYKGNTTPKNEKYTPMEFKTLNKNNLLPDERSNFYPTPLQQTNVYTTTYYPTALGKYDYQPNSSPSPCRTYNHSNNS</sequence>
<dbReference type="GO" id="GO:0030215">
    <property type="term" value="F:semaphorin receptor binding"/>
    <property type="evidence" value="ECO:0007669"/>
    <property type="project" value="InterPro"/>
</dbReference>
<dbReference type="GO" id="GO:0030335">
    <property type="term" value="P:positive regulation of cell migration"/>
    <property type="evidence" value="ECO:0007669"/>
    <property type="project" value="TreeGrafter"/>
</dbReference>
<dbReference type="InterPro" id="IPR036352">
    <property type="entry name" value="Semap_dom_sf"/>
</dbReference>
<feature type="transmembrane region" description="Helical" evidence="17">
    <location>
        <begin position="505"/>
        <end position="529"/>
    </location>
</feature>
<dbReference type="PRINTS" id="PR01705">
    <property type="entry name" value="TSP1REPEAT"/>
</dbReference>
<keyword evidence="5" id="KW-0221">Differentiation</keyword>
<feature type="transmembrane region" description="Helical" evidence="17">
    <location>
        <begin position="813"/>
        <end position="837"/>
    </location>
</feature>
<feature type="transmembrane region" description="Helical" evidence="17">
    <location>
        <begin position="536"/>
        <end position="560"/>
    </location>
</feature>
<dbReference type="FunFam" id="2.20.100.10:FF:000021">
    <property type="entry name" value="semaphorin-5B isoform X1"/>
    <property type="match status" value="1"/>
</dbReference>
<feature type="signal peptide" evidence="18">
    <location>
        <begin position="1"/>
        <end position="19"/>
    </location>
</feature>
<evidence type="ECO:0000259" key="20">
    <source>
        <dbReference type="PROSITE" id="PS51004"/>
    </source>
</evidence>
<comment type="caution">
    <text evidence="15">Lacks conserved residue(s) required for the propagation of feature annotation.</text>
</comment>
<evidence type="ECO:0000256" key="5">
    <source>
        <dbReference type="ARBA" id="ARBA00022782"/>
    </source>
</evidence>
<evidence type="ECO:0000256" key="13">
    <source>
        <dbReference type="ARBA" id="ARBA00074104"/>
    </source>
</evidence>
<feature type="transmembrane region" description="Helical" evidence="17">
    <location>
        <begin position="1439"/>
        <end position="1463"/>
    </location>
</feature>
<evidence type="ECO:0000256" key="8">
    <source>
        <dbReference type="ARBA" id="ARBA00023136"/>
    </source>
</evidence>
<dbReference type="SUPFAM" id="SSF82895">
    <property type="entry name" value="TSP-1 type 1 repeat"/>
    <property type="match status" value="5"/>
</dbReference>
<keyword evidence="10" id="KW-0325">Glycoprotein</keyword>
<feature type="region of interest" description="Disordered" evidence="16">
    <location>
        <begin position="1542"/>
        <end position="1561"/>
    </location>
</feature>
<keyword evidence="7 17" id="KW-1133">Transmembrane helix</keyword>
<organism evidence="21 22">
    <name type="scientific">Larimichthys crocea</name>
    <name type="common">Large yellow croaker</name>
    <name type="synonym">Pseudosciaena crocea</name>
    <dbReference type="NCBI Taxonomy" id="215358"/>
    <lineage>
        <taxon>Eukaryota</taxon>
        <taxon>Metazoa</taxon>
        <taxon>Chordata</taxon>
        <taxon>Craniata</taxon>
        <taxon>Vertebrata</taxon>
        <taxon>Euteleostomi</taxon>
        <taxon>Actinopterygii</taxon>
        <taxon>Neopterygii</taxon>
        <taxon>Teleostei</taxon>
        <taxon>Neoteleostei</taxon>
        <taxon>Acanthomorphata</taxon>
        <taxon>Eupercaria</taxon>
        <taxon>Sciaenidae</taxon>
        <taxon>Larimichthys</taxon>
    </lineage>
</organism>
<feature type="transmembrane region" description="Helical" evidence="17">
    <location>
        <begin position="843"/>
        <end position="869"/>
    </location>
</feature>
<evidence type="ECO:0000256" key="3">
    <source>
        <dbReference type="ARBA" id="ARBA00022692"/>
    </source>
</evidence>
<evidence type="ECO:0000313" key="21">
    <source>
        <dbReference type="EMBL" id="KAE8299713.1"/>
    </source>
</evidence>
<dbReference type="InterPro" id="IPR057563">
    <property type="entry name" value="Sema5A/B-like_TSP-1"/>
</dbReference>
<dbReference type="Gene3D" id="2.20.100.10">
    <property type="entry name" value="Thrombospondin type-1 (TSP1) repeat"/>
    <property type="match status" value="6"/>
</dbReference>
<evidence type="ECO:0000256" key="17">
    <source>
        <dbReference type="SAM" id="Phobius"/>
    </source>
</evidence>
<dbReference type="SUPFAM" id="SSF103575">
    <property type="entry name" value="Plexin repeat"/>
    <property type="match status" value="1"/>
</dbReference>
<dbReference type="FunFam" id="2.130.10.10:FF:000048">
    <property type="entry name" value="semaphorin-5B isoform X1"/>
    <property type="match status" value="1"/>
</dbReference>
<evidence type="ECO:0000256" key="18">
    <source>
        <dbReference type="SAM" id="SignalP"/>
    </source>
</evidence>
<keyword evidence="9" id="KW-1015">Disulfide bond</keyword>
<feature type="chain" id="PRO_5026036416" description="Semaphorin-5A" evidence="18">
    <location>
        <begin position="20"/>
        <end position="1561"/>
    </location>
</feature>
<evidence type="ECO:0000256" key="4">
    <source>
        <dbReference type="ARBA" id="ARBA00022737"/>
    </source>
</evidence>
<dbReference type="FunFam" id="2.20.100.10:FF:000007">
    <property type="entry name" value="Thrombospondin 1"/>
    <property type="match status" value="1"/>
</dbReference>
<dbReference type="InterPro" id="IPR001627">
    <property type="entry name" value="Semap_dom"/>
</dbReference>
<dbReference type="PROSITE" id="PS50262">
    <property type="entry name" value="G_PROTEIN_RECEP_F1_2"/>
    <property type="match status" value="1"/>
</dbReference>
<keyword evidence="3 17" id="KW-0812">Transmembrane</keyword>
<dbReference type="GO" id="GO:0001755">
    <property type="term" value="P:neural crest cell migration"/>
    <property type="evidence" value="ECO:0007669"/>
    <property type="project" value="TreeGrafter"/>
</dbReference>
<accession>A0A6G0J837</accession>
<dbReference type="PROSITE" id="PS50092">
    <property type="entry name" value="TSP1"/>
    <property type="match status" value="5"/>
</dbReference>
<dbReference type="GO" id="GO:0005886">
    <property type="term" value="C:plasma membrane"/>
    <property type="evidence" value="ECO:0007669"/>
    <property type="project" value="TreeGrafter"/>
</dbReference>
<evidence type="ECO:0000256" key="15">
    <source>
        <dbReference type="PROSITE-ProRule" id="PRU00352"/>
    </source>
</evidence>
<keyword evidence="2" id="KW-0217">Developmental protein</keyword>
<protein>
    <recommendedName>
        <fullName evidence="13">Semaphorin-5A</fullName>
    </recommendedName>
    <alternativeName>
        <fullName evidence="14">Semaphorin-F</fullName>
    </alternativeName>
</protein>
<dbReference type="PANTHER" id="PTHR11036:SF39">
    <property type="entry name" value="SEMAPHORIN-5B"/>
    <property type="match status" value="1"/>
</dbReference>
<keyword evidence="8 17" id="KW-0472">Membrane</keyword>
<evidence type="ECO:0000256" key="2">
    <source>
        <dbReference type="ARBA" id="ARBA00022473"/>
    </source>
</evidence>
<dbReference type="Pfam" id="PF00090">
    <property type="entry name" value="TSP_1"/>
    <property type="match status" value="5"/>
</dbReference>
<feature type="transmembrane region" description="Helical" evidence="17">
    <location>
        <begin position="916"/>
        <end position="939"/>
    </location>
</feature>
<dbReference type="SMART" id="SM00209">
    <property type="entry name" value="TSP1"/>
    <property type="match status" value="6"/>
</dbReference>
<evidence type="ECO:0000256" key="16">
    <source>
        <dbReference type="SAM" id="MobiDB-lite"/>
    </source>
</evidence>
<feature type="transmembrane region" description="Helical" evidence="17">
    <location>
        <begin position="776"/>
        <end position="801"/>
    </location>
</feature>
<dbReference type="FunFam" id="2.20.100.10:FF:000001">
    <property type="entry name" value="semaphorin-5A isoform X1"/>
    <property type="match status" value="3"/>
</dbReference>
<dbReference type="SUPFAM" id="SSF101912">
    <property type="entry name" value="Sema domain"/>
    <property type="match status" value="1"/>
</dbReference>
<dbReference type="Proteomes" id="UP000424527">
    <property type="component" value="Unassembled WGS sequence"/>
</dbReference>
<comment type="subcellular location">
    <subcellularLocation>
        <location evidence="1">Membrane</location>
        <topology evidence="1">Single-pass membrane protein</topology>
    </subcellularLocation>
</comment>
<dbReference type="InterPro" id="IPR027231">
    <property type="entry name" value="Semaphorin"/>
</dbReference>
<feature type="transmembrane region" description="Helical" evidence="17">
    <location>
        <begin position="748"/>
        <end position="770"/>
    </location>
</feature>
<feature type="transmembrane region" description="Helical" evidence="17">
    <location>
        <begin position="679"/>
        <end position="707"/>
    </location>
</feature>
<evidence type="ECO:0000259" key="19">
    <source>
        <dbReference type="PROSITE" id="PS50262"/>
    </source>
</evidence>